<dbReference type="AlphaFoldDB" id="A0A210PGE7"/>
<dbReference type="GO" id="GO:0006289">
    <property type="term" value="P:nucleotide-excision repair"/>
    <property type="evidence" value="ECO:0007669"/>
    <property type="project" value="UniProtKB-UniRule"/>
</dbReference>
<comment type="similarity">
    <text evidence="1 8">Belongs to the RAD23 family.</text>
</comment>
<dbReference type="CDD" id="cd14427">
    <property type="entry name" value="UBA2_HR23A"/>
    <property type="match status" value="1"/>
</dbReference>
<keyword evidence="6 8" id="KW-0234">DNA repair</keyword>
<feature type="compositionally biased region" description="Low complexity" evidence="9">
    <location>
        <begin position="227"/>
        <end position="250"/>
    </location>
</feature>
<evidence type="ECO:0000313" key="12">
    <source>
        <dbReference type="EMBL" id="OWF35562.1"/>
    </source>
</evidence>
<dbReference type="GO" id="GO:0000502">
    <property type="term" value="C:proteasome complex"/>
    <property type="evidence" value="ECO:0007669"/>
    <property type="project" value="UniProtKB-KW"/>
</dbReference>
<dbReference type="STRING" id="6573.A0A210PGE7"/>
<comment type="function">
    <text evidence="8">Multiubiquitin chain receptor involved in modulation of proteasomal degradation. Involved in nucleotide excision repair.</text>
</comment>
<dbReference type="SUPFAM" id="SSF54236">
    <property type="entry name" value="Ubiquitin-like"/>
    <property type="match status" value="1"/>
</dbReference>
<dbReference type="EMBL" id="NEDP02076721">
    <property type="protein sequence ID" value="OWF35562.1"/>
    <property type="molecule type" value="Genomic_DNA"/>
</dbReference>
<dbReference type="CDD" id="cd01805">
    <property type="entry name" value="Ubl_Rad23"/>
    <property type="match status" value="1"/>
</dbReference>
<dbReference type="PROSITE" id="PS50053">
    <property type="entry name" value="UBIQUITIN_2"/>
    <property type="match status" value="1"/>
</dbReference>
<evidence type="ECO:0000256" key="9">
    <source>
        <dbReference type="SAM" id="MobiDB-lite"/>
    </source>
</evidence>
<feature type="domain" description="UBA" evidence="10">
    <location>
        <begin position="355"/>
        <end position="395"/>
    </location>
</feature>
<keyword evidence="2" id="KW-0597">Phosphoprotein</keyword>
<feature type="compositionally biased region" description="Pro residues" evidence="9">
    <location>
        <begin position="215"/>
        <end position="226"/>
    </location>
</feature>
<organism evidence="12 13">
    <name type="scientific">Mizuhopecten yessoensis</name>
    <name type="common">Japanese scallop</name>
    <name type="synonym">Patinopecten yessoensis</name>
    <dbReference type="NCBI Taxonomy" id="6573"/>
    <lineage>
        <taxon>Eukaryota</taxon>
        <taxon>Metazoa</taxon>
        <taxon>Spiralia</taxon>
        <taxon>Lophotrochozoa</taxon>
        <taxon>Mollusca</taxon>
        <taxon>Bivalvia</taxon>
        <taxon>Autobranchia</taxon>
        <taxon>Pteriomorphia</taxon>
        <taxon>Pectinida</taxon>
        <taxon>Pectinoidea</taxon>
        <taxon>Pectinidae</taxon>
        <taxon>Mizuhopecten</taxon>
    </lineage>
</organism>
<dbReference type="Pfam" id="PF00240">
    <property type="entry name" value="ubiquitin"/>
    <property type="match status" value="1"/>
</dbReference>
<dbReference type="GO" id="GO:0031593">
    <property type="term" value="F:polyubiquitin modification-dependent protein binding"/>
    <property type="evidence" value="ECO:0007669"/>
    <property type="project" value="UniProtKB-UniRule"/>
</dbReference>
<evidence type="ECO:0000256" key="3">
    <source>
        <dbReference type="ARBA" id="ARBA00022737"/>
    </source>
</evidence>
<evidence type="ECO:0000256" key="4">
    <source>
        <dbReference type="ARBA" id="ARBA00022763"/>
    </source>
</evidence>
<dbReference type="Gene3D" id="3.10.20.90">
    <property type="entry name" value="Phosphatidylinositol 3-kinase Catalytic Subunit, Chain A, domain 1"/>
    <property type="match status" value="1"/>
</dbReference>
<dbReference type="Pfam" id="PF09280">
    <property type="entry name" value="XPC-binding"/>
    <property type="match status" value="1"/>
</dbReference>
<dbReference type="PANTHER" id="PTHR10621">
    <property type="entry name" value="UV EXCISION REPAIR PROTEIN RAD23"/>
    <property type="match status" value="1"/>
</dbReference>
<dbReference type="FunFam" id="1.10.8.10:FF:000003">
    <property type="entry name" value="UV excision repair protein RAD23 homolog"/>
    <property type="match status" value="1"/>
</dbReference>
<dbReference type="FunFam" id="1.10.10.540:FF:000001">
    <property type="entry name" value="UV excision repair protein RAD23 B"/>
    <property type="match status" value="1"/>
</dbReference>
<dbReference type="InterPro" id="IPR041811">
    <property type="entry name" value="RAD23A/B_UBA1"/>
</dbReference>
<dbReference type="FunFam" id="1.10.8.10:FF:000002">
    <property type="entry name" value="UV excision repair protein RAD23 homolog"/>
    <property type="match status" value="1"/>
</dbReference>
<dbReference type="Proteomes" id="UP000242188">
    <property type="component" value="Unassembled WGS sequence"/>
</dbReference>
<dbReference type="SMART" id="SM00165">
    <property type="entry name" value="UBA"/>
    <property type="match status" value="2"/>
</dbReference>
<dbReference type="GO" id="GO:0070628">
    <property type="term" value="F:proteasome binding"/>
    <property type="evidence" value="ECO:0007669"/>
    <property type="project" value="TreeGrafter"/>
</dbReference>
<proteinExistence type="inferred from homology"/>
<comment type="caution">
    <text evidence="12">The sequence shown here is derived from an EMBL/GenBank/DDBJ whole genome shotgun (WGS) entry which is preliminary data.</text>
</comment>
<evidence type="ECO:0000256" key="7">
    <source>
        <dbReference type="ARBA" id="ARBA00023242"/>
    </source>
</evidence>
<dbReference type="GO" id="GO:0005829">
    <property type="term" value="C:cytosol"/>
    <property type="evidence" value="ECO:0007669"/>
    <property type="project" value="TreeGrafter"/>
</dbReference>
<dbReference type="SUPFAM" id="SSF46934">
    <property type="entry name" value="UBA-like"/>
    <property type="match status" value="2"/>
</dbReference>
<dbReference type="InterPro" id="IPR036353">
    <property type="entry name" value="XPC-bd_sf"/>
</dbReference>
<dbReference type="InterPro" id="IPR006636">
    <property type="entry name" value="STI1_HS-bd"/>
</dbReference>
<dbReference type="InterPro" id="IPR000626">
    <property type="entry name" value="Ubiquitin-like_dom"/>
</dbReference>
<feature type="region of interest" description="Disordered" evidence="9">
    <location>
        <begin position="103"/>
        <end position="163"/>
    </location>
</feature>
<feature type="region of interest" description="Disordered" evidence="9">
    <location>
        <begin position="215"/>
        <end position="263"/>
    </location>
</feature>
<dbReference type="SMART" id="SM00727">
    <property type="entry name" value="STI1"/>
    <property type="match status" value="1"/>
</dbReference>
<feature type="domain" description="UBA" evidence="10">
    <location>
        <begin position="170"/>
        <end position="210"/>
    </location>
</feature>
<feature type="compositionally biased region" description="Gly residues" evidence="9">
    <location>
        <begin position="330"/>
        <end position="341"/>
    </location>
</feature>
<dbReference type="PRINTS" id="PR01839">
    <property type="entry name" value="RAD23PROTEIN"/>
</dbReference>
<dbReference type="OrthoDB" id="419317at2759"/>
<keyword evidence="4 8" id="KW-0227">DNA damage</keyword>
<dbReference type="InterPro" id="IPR009060">
    <property type="entry name" value="UBA-like_sf"/>
</dbReference>
<reference evidence="12 13" key="1">
    <citation type="journal article" date="2017" name="Nat. Ecol. Evol.">
        <title>Scallop genome provides insights into evolution of bilaterian karyotype and development.</title>
        <authorList>
            <person name="Wang S."/>
            <person name="Zhang J."/>
            <person name="Jiao W."/>
            <person name="Li J."/>
            <person name="Xun X."/>
            <person name="Sun Y."/>
            <person name="Guo X."/>
            <person name="Huan P."/>
            <person name="Dong B."/>
            <person name="Zhang L."/>
            <person name="Hu X."/>
            <person name="Sun X."/>
            <person name="Wang J."/>
            <person name="Zhao C."/>
            <person name="Wang Y."/>
            <person name="Wang D."/>
            <person name="Huang X."/>
            <person name="Wang R."/>
            <person name="Lv J."/>
            <person name="Li Y."/>
            <person name="Zhang Z."/>
            <person name="Liu B."/>
            <person name="Lu W."/>
            <person name="Hui Y."/>
            <person name="Liang J."/>
            <person name="Zhou Z."/>
            <person name="Hou R."/>
            <person name="Li X."/>
            <person name="Liu Y."/>
            <person name="Li H."/>
            <person name="Ning X."/>
            <person name="Lin Y."/>
            <person name="Zhao L."/>
            <person name="Xing Q."/>
            <person name="Dou J."/>
            <person name="Li Y."/>
            <person name="Mao J."/>
            <person name="Guo H."/>
            <person name="Dou H."/>
            <person name="Li T."/>
            <person name="Mu C."/>
            <person name="Jiang W."/>
            <person name="Fu Q."/>
            <person name="Fu X."/>
            <person name="Miao Y."/>
            <person name="Liu J."/>
            <person name="Yu Q."/>
            <person name="Li R."/>
            <person name="Liao H."/>
            <person name="Li X."/>
            <person name="Kong Y."/>
            <person name="Jiang Z."/>
            <person name="Chourrout D."/>
            <person name="Li R."/>
            <person name="Bao Z."/>
        </authorList>
    </citation>
    <scope>NUCLEOTIDE SEQUENCE [LARGE SCALE GENOMIC DNA]</scope>
    <source>
        <strain evidence="12 13">PY_sf001</strain>
    </source>
</reference>
<feature type="compositionally biased region" description="Polar residues" evidence="9">
    <location>
        <begin position="251"/>
        <end position="260"/>
    </location>
</feature>
<dbReference type="InterPro" id="IPR029071">
    <property type="entry name" value="Ubiquitin-like_domsf"/>
</dbReference>
<evidence type="ECO:0000259" key="10">
    <source>
        <dbReference type="PROSITE" id="PS50030"/>
    </source>
</evidence>
<dbReference type="InterPro" id="IPR015360">
    <property type="entry name" value="XPC-bd"/>
</dbReference>
<dbReference type="InterPro" id="IPR015940">
    <property type="entry name" value="UBA"/>
</dbReference>
<evidence type="ECO:0000259" key="11">
    <source>
        <dbReference type="PROSITE" id="PS50053"/>
    </source>
</evidence>
<keyword evidence="7 8" id="KW-0539">Nucleus</keyword>
<dbReference type="Pfam" id="PF00627">
    <property type="entry name" value="UBA"/>
    <property type="match status" value="2"/>
</dbReference>
<dbReference type="CDD" id="cd14377">
    <property type="entry name" value="UBA1_Rad23"/>
    <property type="match status" value="1"/>
</dbReference>
<feature type="region of interest" description="Disordered" evidence="9">
    <location>
        <begin position="324"/>
        <end position="346"/>
    </location>
</feature>
<evidence type="ECO:0000256" key="5">
    <source>
        <dbReference type="ARBA" id="ARBA00022942"/>
    </source>
</evidence>
<dbReference type="NCBIfam" id="TIGR00601">
    <property type="entry name" value="rad23"/>
    <property type="match status" value="1"/>
</dbReference>
<keyword evidence="5" id="KW-0647">Proteasome</keyword>
<dbReference type="GO" id="GO:0003684">
    <property type="term" value="F:damaged DNA binding"/>
    <property type="evidence" value="ECO:0007669"/>
    <property type="project" value="UniProtKB-UniRule"/>
</dbReference>
<dbReference type="GO" id="GO:0005654">
    <property type="term" value="C:nucleoplasm"/>
    <property type="evidence" value="ECO:0007669"/>
    <property type="project" value="TreeGrafter"/>
</dbReference>
<evidence type="ECO:0000256" key="8">
    <source>
        <dbReference type="RuleBase" id="RU367049"/>
    </source>
</evidence>
<feature type="compositionally biased region" description="Low complexity" evidence="9">
    <location>
        <begin position="135"/>
        <end position="163"/>
    </location>
</feature>
<keyword evidence="8" id="KW-0963">Cytoplasm</keyword>
<keyword evidence="3" id="KW-0677">Repeat</keyword>
<evidence type="ECO:0000256" key="1">
    <source>
        <dbReference type="ARBA" id="ARBA00009878"/>
    </source>
</evidence>
<dbReference type="GO" id="GO:0043130">
    <property type="term" value="F:ubiquitin binding"/>
    <property type="evidence" value="ECO:0007669"/>
    <property type="project" value="UniProtKB-UniRule"/>
</dbReference>
<dbReference type="SUPFAM" id="SSF101238">
    <property type="entry name" value="XPC-binding domain"/>
    <property type="match status" value="1"/>
</dbReference>
<evidence type="ECO:0000256" key="6">
    <source>
        <dbReference type="ARBA" id="ARBA00023204"/>
    </source>
</evidence>
<dbReference type="PROSITE" id="PS50030">
    <property type="entry name" value="UBA"/>
    <property type="match status" value="2"/>
</dbReference>
<dbReference type="InterPro" id="IPR004806">
    <property type="entry name" value="Rad23"/>
</dbReference>
<accession>A0A210PGE7</accession>
<dbReference type="Gene3D" id="1.10.8.10">
    <property type="entry name" value="DNA helicase RuvA subunit, C-terminal domain"/>
    <property type="match status" value="2"/>
</dbReference>
<evidence type="ECO:0000313" key="13">
    <source>
        <dbReference type="Proteomes" id="UP000242188"/>
    </source>
</evidence>
<comment type="subcellular location">
    <subcellularLocation>
        <location evidence="8">Nucleus</location>
    </subcellularLocation>
    <subcellularLocation>
        <location evidence="8">Cytoplasm</location>
    </subcellularLocation>
</comment>
<feature type="domain" description="Ubiquitin-like" evidence="11">
    <location>
        <begin position="1"/>
        <end position="74"/>
    </location>
</feature>
<dbReference type="PANTHER" id="PTHR10621:SF0">
    <property type="entry name" value="UV EXCISION REPAIR PROTEIN RAD23"/>
    <property type="match status" value="1"/>
</dbReference>
<dbReference type="FunFam" id="3.10.20.90:FF:000254">
    <property type="entry name" value="UV excision repair protein Rad23"/>
    <property type="match status" value="1"/>
</dbReference>
<gene>
    <name evidence="12" type="ORF">KP79_PYT08391</name>
</gene>
<protein>
    <recommendedName>
        <fullName evidence="8">UV excision repair protein RAD23</fullName>
    </recommendedName>
</protein>
<dbReference type="GO" id="GO:0043161">
    <property type="term" value="P:proteasome-mediated ubiquitin-dependent protein catabolic process"/>
    <property type="evidence" value="ECO:0007669"/>
    <property type="project" value="UniProtKB-UniRule"/>
</dbReference>
<evidence type="ECO:0000256" key="2">
    <source>
        <dbReference type="ARBA" id="ARBA00022553"/>
    </source>
</evidence>
<keyword evidence="13" id="KW-1185">Reference proteome</keyword>
<name>A0A210PGE7_MIZYE</name>
<dbReference type="SMART" id="SM00213">
    <property type="entry name" value="UBQ"/>
    <property type="match status" value="1"/>
</dbReference>
<sequence length="404" mass="42603">MLITVKTLQQQSFKVEVDSEESVKVLKEKIEAEKGKEGFPANGQKLIYAGKILEDDKKVADYKIDSEKSFLVVMVTKPKAAAAAAKPETAAAAPAPAPAPAPVVVEVTPPAPPAEQPKPEQEKMEVSPTSPPPTTATTTTASATEGTASTTESSTAAASVSAESTLVTGQAYENMVAEIIGMGFEREQVVRALRTSFNNPDRAVEYLLTGIPEFPAEPPAPVPPAPAQTTAPATATATAPATAPAPGTTTSGSVTSNPTPQGEEDTLAFLRTQPQFNHMRRLIHQNPSLLPQLLQQIGQSNPQLLQLISRNQERFIEMLNEPVGDEEQAEGGGLPGAGGAPGASPMGQGYVQVTPQEKEAIERLKALGFGEGMCIQAYFACEKNEELAANFLLSQGFDDDDQQS</sequence>
<dbReference type="Gene3D" id="1.10.10.540">
    <property type="entry name" value="XPC-binding domain"/>
    <property type="match status" value="1"/>
</dbReference>